<keyword evidence="13" id="KW-1185">Reference proteome</keyword>
<dbReference type="GO" id="GO:0005524">
    <property type="term" value="F:ATP binding"/>
    <property type="evidence" value="ECO:0007669"/>
    <property type="project" value="UniProtKB-UniRule"/>
</dbReference>
<dbReference type="EC" id="6.1.1.2" evidence="9"/>
<dbReference type="InterPro" id="IPR024109">
    <property type="entry name" value="Trp-tRNA-ligase_bac-type"/>
</dbReference>
<keyword evidence="4 9" id="KW-0547">Nucleotide-binding</keyword>
<comment type="catalytic activity">
    <reaction evidence="8 9">
        <text>tRNA(Trp) + L-tryptophan + ATP = L-tryptophyl-tRNA(Trp) + AMP + diphosphate + H(+)</text>
        <dbReference type="Rhea" id="RHEA:24080"/>
        <dbReference type="Rhea" id="RHEA-COMP:9671"/>
        <dbReference type="Rhea" id="RHEA-COMP:9705"/>
        <dbReference type="ChEBI" id="CHEBI:15378"/>
        <dbReference type="ChEBI" id="CHEBI:30616"/>
        <dbReference type="ChEBI" id="CHEBI:33019"/>
        <dbReference type="ChEBI" id="CHEBI:57912"/>
        <dbReference type="ChEBI" id="CHEBI:78442"/>
        <dbReference type="ChEBI" id="CHEBI:78535"/>
        <dbReference type="ChEBI" id="CHEBI:456215"/>
        <dbReference type="EC" id="6.1.1.2"/>
    </reaction>
</comment>
<dbReference type="HAMAP" id="MF_00140_B">
    <property type="entry name" value="Trp_tRNA_synth_B"/>
    <property type="match status" value="1"/>
</dbReference>
<dbReference type="InterPro" id="IPR002306">
    <property type="entry name" value="Trp-tRNA-ligase"/>
</dbReference>
<dbReference type="GO" id="GO:0006436">
    <property type="term" value="P:tryptophanyl-tRNA aminoacylation"/>
    <property type="evidence" value="ECO:0007669"/>
    <property type="project" value="UniProtKB-UniRule"/>
</dbReference>
<dbReference type="PANTHER" id="PTHR43766:SF1">
    <property type="entry name" value="TRYPTOPHAN--TRNA LIGASE, MITOCHONDRIAL"/>
    <property type="match status" value="1"/>
</dbReference>
<dbReference type="InterPro" id="IPR050203">
    <property type="entry name" value="Trp-tRNA_synthetase"/>
</dbReference>
<dbReference type="CDD" id="cd00806">
    <property type="entry name" value="TrpRS_core"/>
    <property type="match status" value="1"/>
</dbReference>
<dbReference type="PRINTS" id="PR01039">
    <property type="entry name" value="TRNASYNTHTRP"/>
</dbReference>
<evidence type="ECO:0000313" key="12">
    <source>
        <dbReference type="EMBL" id="QKW54545.1"/>
    </source>
</evidence>
<dbReference type="PANTHER" id="PTHR43766">
    <property type="entry name" value="TRYPTOPHAN--TRNA LIGASE, MITOCHONDRIAL"/>
    <property type="match status" value="1"/>
</dbReference>
<feature type="short sequence motif" description="'KMSKS' region" evidence="9">
    <location>
        <begin position="250"/>
        <end position="254"/>
    </location>
</feature>
<evidence type="ECO:0000313" key="13">
    <source>
        <dbReference type="Proteomes" id="UP000509303"/>
    </source>
</evidence>
<evidence type="ECO:0000256" key="9">
    <source>
        <dbReference type="HAMAP-Rule" id="MF_00140"/>
    </source>
</evidence>
<organism evidence="12 13">
    <name type="scientific">Streptomyces buecherae</name>
    <dbReference type="NCBI Taxonomy" id="2763006"/>
    <lineage>
        <taxon>Bacteria</taxon>
        <taxon>Bacillati</taxon>
        <taxon>Actinomycetota</taxon>
        <taxon>Actinomycetes</taxon>
        <taxon>Kitasatosporales</taxon>
        <taxon>Streptomycetaceae</taxon>
        <taxon>Streptomyces</taxon>
    </lineage>
</organism>
<dbReference type="Pfam" id="PF00579">
    <property type="entry name" value="tRNA-synt_1b"/>
    <property type="match status" value="1"/>
</dbReference>
<evidence type="ECO:0000256" key="11">
    <source>
        <dbReference type="SAM" id="MobiDB-lite"/>
    </source>
</evidence>
<dbReference type="InterPro" id="IPR002305">
    <property type="entry name" value="aa-tRNA-synth_Ic"/>
</dbReference>
<dbReference type="SUPFAM" id="SSF52374">
    <property type="entry name" value="Nucleotidylyl transferase"/>
    <property type="match status" value="1"/>
</dbReference>
<dbReference type="InterPro" id="IPR001412">
    <property type="entry name" value="aa-tRNA-synth_I_CS"/>
</dbReference>
<dbReference type="InterPro" id="IPR014729">
    <property type="entry name" value="Rossmann-like_a/b/a_fold"/>
</dbReference>
<dbReference type="AlphaFoldDB" id="A0A7H8NJI6"/>
<dbReference type="PROSITE" id="PS00178">
    <property type="entry name" value="AA_TRNA_LIGASE_I"/>
    <property type="match status" value="1"/>
</dbReference>
<evidence type="ECO:0000256" key="4">
    <source>
        <dbReference type="ARBA" id="ARBA00022741"/>
    </source>
</evidence>
<evidence type="ECO:0000256" key="5">
    <source>
        <dbReference type="ARBA" id="ARBA00022840"/>
    </source>
</evidence>
<dbReference type="NCBIfam" id="TIGR00233">
    <property type="entry name" value="trpS"/>
    <property type="match status" value="1"/>
</dbReference>
<evidence type="ECO:0000256" key="8">
    <source>
        <dbReference type="ARBA" id="ARBA00049929"/>
    </source>
</evidence>
<feature type="short sequence motif" description="'HIGH' region" evidence="9">
    <location>
        <begin position="63"/>
        <end position="71"/>
    </location>
</feature>
<comment type="subunit">
    <text evidence="9">Homodimer.</text>
</comment>
<dbReference type="EMBL" id="CP054929">
    <property type="protein sequence ID" value="QKW54545.1"/>
    <property type="molecule type" value="Genomic_DNA"/>
</dbReference>
<dbReference type="GO" id="GO:0004830">
    <property type="term" value="F:tryptophan-tRNA ligase activity"/>
    <property type="evidence" value="ECO:0007669"/>
    <property type="project" value="UniProtKB-UniRule"/>
</dbReference>
<gene>
    <name evidence="9 12" type="primary">trpS</name>
    <name evidence="12" type="ORF">HUT08_15495</name>
</gene>
<protein>
    <recommendedName>
        <fullName evidence="9">Tryptophan--tRNA ligase</fullName>
        <ecNumber evidence="9">6.1.1.2</ecNumber>
    </recommendedName>
    <alternativeName>
        <fullName evidence="9">Tryptophanyl-tRNA synthetase</fullName>
        <shortName evidence="9">TrpRS</shortName>
    </alternativeName>
</protein>
<feature type="region of interest" description="Disordered" evidence="11">
    <location>
        <begin position="1"/>
        <end position="32"/>
    </location>
</feature>
<keyword evidence="7 9" id="KW-0030">Aminoacyl-tRNA synthetase</keyword>
<dbReference type="GO" id="GO:0005829">
    <property type="term" value="C:cytosol"/>
    <property type="evidence" value="ECO:0007669"/>
    <property type="project" value="TreeGrafter"/>
</dbReference>
<keyword evidence="3 9" id="KW-0436">Ligase</keyword>
<feature type="binding site" evidence="9">
    <location>
        <position position="190"/>
    </location>
    <ligand>
        <name>L-tryptophan</name>
        <dbReference type="ChEBI" id="CHEBI:57912"/>
    </ligand>
</feature>
<reference evidence="12 13" key="1">
    <citation type="submission" date="2020-06" db="EMBL/GenBank/DDBJ databases">
        <title>Genome mining for natural products.</title>
        <authorList>
            <person name="Zhang B."/>
            <person name="Shi J."/>
            <person name="Ge H."/>
        </authorList>
    </citation>
    <scope>NUCLEOTIDE SEQUENCE [LARGE SCALE GENOMIC DNA]</scope>
    <source>
        <strain evidence="12 13">NA00687</strain>
    </source>
</reference>
<feature type="binding site" evidence="9">
    <location>
        <begin position="70"/>
        <end position="71"/>
    </location>
    <ligand>
        <name>ATP</name>
        <dbReference type="ChEBI" id="CHEBI:30616"/>
    </ligand>
</feature>
<proteinExistence type="inferred from homology"/>
<name>A0A7H8NJI6_9ACTN</name>
<evidence type="ECO:0000256" key="6">
    <source>
        <dbReference type="ARBA" id="ARBA00022917"/>
    </source>
</evidence>
<dbReference type="Gene3D" id="3.40.50.620">
    <property type="entry name" value="HUPs"/>
    <property type="match status" value="1"/>
</dbReference>
<comment type="function">
    <text evidence="9">Catalyzes the attachment of tryptophan to tRNA(Trp).</text>
</comment>
<evidence type="ECO:0000256" key="10">
    <source>
        <dbReference type="RuleBase" id="RU363036"/>
    </source>
</evidence>
<comment type="similarity">
    <text evidence="1 9 10">Belongs to the class-I aminoacyl-tRNA synthetase family.</text>
</comment>
<keyword evidence="5 9" id="KW-0067">ATP-binding</keyword>
<accession>A0A7H8NJI6</accession>
<sequence>MTDTAETAQTAQTAAAGTVAAATPTSSSTSTTVTATAELAVGPAAGRGVRAAARVRIFSGVKPTGHLTLGNYLGAVRRWVVADQHRADALFCVVDLHALTVEHDPARVRRLSRQAATLLLAAGLDPDQCTVFVQSHVDEHARLSYLMECLASDGEMRRMIQYREKVVRETARGGSVRLSLLTYPALMAADILAYGTDEVPVGDDQAQHVELTRDLARRFNQRYGAVFTVPRAVHPAVAARVMDLQDPTAKMGKSHAETSGIVYLLDEPDVVRRKVMRAVTDSGSEVRYDREGQPGVANLLDVLAACTGRRPAELAEGYASYGALKRDVAEAVVETLRPVRERHARLCAEPGRVDAVLRAGAERARAMARPRVDAAYAAVGLLPPA</sequence>
<dbReference type="FunFam" id="3.40.50.620:FF:000195">
    <property type="entry name" value="Tryptophan--tRNA ligase"/>
    <property type="match status" value="1"/>
</dbReference>
<comment type="subcellular location">
    <subcellularLocation>
        <location evidence="9">Cytoplasm</location>
    </subcellularLocation>
</comment>
<evidence type="ECO:0000256" key="3">
    <source>
        <dbReference type="ARBA" id="ARBA00022598"/>
    </source>
</evidence>
<feature type="binding site" evidence="9">
    <location>
        <begin position="62"/>
        <end position="64"/>
    </location>
    <ligand>
        <name>ATP</name>
        <dbReference type="ChEBI" id="CHEBI:30616"/>
    </ligand>
</feature>
<keyword evidence="6 9" id="KW-0648">Protein biosynthesis</keyword>
<feature type="binding site" evidence="9">
    <location>
        <begin position="250"/>
        <end position="254"/>
    </location>
    <ligand>
        <name>ATP</name>
        <dbReference type="ChEBI" id="CHEBI:30616"/>
    </ligand>
</feature>
<dbReference type="Proteomes" id="UP000509303">
    <property type="component" value="Chromosome"/>
</dbReference>
<evidence type="ECO:0000256" key="7">
    <source>
        <dbReference type="ARBA" id="ARBA00023146"/>
    </source>
</evidence>
<evidence type="ECO:0000256" key="2">
    <source>
        <dbReference type="ARBA" id="ARBA00022490"/>
    </source>
</evidence>
<keyword evidence="2 9" id="KW-0963">Cytoplasm</keyword>
<dbReference type="FunFam" id="1.10.240.10:FF:000002">
    <property type="entry name" value="Tryptophan--tRNA ligase"/>
    <property type="match status" value="1"/>
</dbReference>
<evidence type="ECO:0000256" key="1">
    <source>
        <dbReference type="ARBA" id="ARBA00005594"/>
    </source>
</evidence>
<dbReference type="Gene3D" id="1.10.240.10">
    <property type="entry name" value="Tyrosyl-Transfer RNA Synthetase"/>
    <property type="match status" value="1"/>
</dbReference>
<feature type="binding site" evidence="9">
    <location>
        <begin position="202"/>
        <end position="204"/>
    </location>
    <ligand>
        <name>ATP</name>
        <dbReference type="ChEBI" id="CHEBI:30616"/>
    </ligand>
</feature>
<feature type="binding site" evidence="9">
    <location>
        <position position="241"/>
    </location>
    <ligand>
        <name>ATP</name>
        <dbReference type="ChEBI" id="CHEBI:30616"/>
    </ligand>
</feature>